<evidence type="ECO:0000256" key="13">
    <source>
        <dbReference type="PIRSR" id="PIRSR602401-1"/>
    </source>
</evidence>
<gene>
    <name evidence="16" type="ORF">ILUMI_09727</name>
</gene>
<comment type="subcellular location">
    <subcellularLocation>
        <location evidence="3">Endoplasmic reticulum membrane</location>
        <topology evidence="3">Peripheral membrane protein</topology>
    </subcellularLocation>
    <subcellularLocation>
        <location evidence="2">Microsome membrane</location>
        <topology evidence="2">Peripheral membrane protein</topology>
    </subcellularLocation>
</comment>
<sequence length="520" mass="59960">MTLLTENIYLNIIIIFATIFMSIKIYFTWVFNYWRSKGVETAPPSFLFGNARDLLLQRLSLGDVFRDYYNKMKHKGLKYCGFYTLAQPNFVVLDLDLVKAVMTRDFQYFTDRGIYANEEIDPLSVHLLTLTGSAWKSMRSKLSPTFTTGKMKMMFNTLLDCSKELLVVMNNIAENHEILDVKEVLGRFTTDVIGSCAFGIDCNSLRNPNSEFRKYGKKAVGESVLDQLRVTMSMFAPSVLRFFKLPAIHPSVSKFFINIVKETIRYREENNVLRKDFMHLMIQLKNNIKIEDEDHIQELKSKESTKEMSLTEEQVAAEAFVFFVAGFETSSTTLTFCLYEFASNPDIQEKLRQEVKEVLARHEGKLTYDAIMDMPYMDKCINETLRKYPPIPTIGRICTEAYRIPDTDVVIEKGTILFIPVAGIHYDPEYYADPEKFDPERFSPENKADRHNFAWLGFGEGPRACIGIRFGLMQIKVALSILLQHYRFSLNSKTRIPLVLDPVMFFPTAKGGIWLNAEKI</sequence>
<evidence type="ECO:0000313" key="17">
    <source>
        <dbReference type="Proteomes" id="UP000801492"/>
    </source>
</evidence>
<dbReference type="GO" id="GO:0020037">
    <property type="term" value="F:heme binding"/>
    <property type="evidence" value="ECO:0007669"/>
    <property type="project" value="InterPro"/>
</dbReference>
<keyword evidence="12 15" id="KW-0472">Membrane</keyword>
<dbReference type="GO" id="GO:0004497">
    <property type="term" value="F:monooxygenase activity"/>
    <property type="evidence" value="ECO:0007669"/>
    <property type="project" value="UniProtKB-KW"/>
</dbReference>
<evidence type="ECO:0000256" key="4">
    <source>
        <dbReference type="ARBA" id="ARBA00010617"/>
    </source>
</evidence>
<proteinExistence type="inferred from homology"/>
<keyword evidence="9 14" id="KW-0560">Oxidoreductase</keyword>
<keyword evidence="17" id="KW-1185">Reference proteome</keyword>
<dbReference type="AlphaFoldDB" id="A0A8K0D3N9"/>
<dbReference type="InterPro" id="IPR002401">
    <property type="entry name" value="Cyt_P450_E_grp-I"/>
</dbReference>
<keyword evidence="10 13" id="KW-0408">Iron</keyword>
<dbReference type="Proteomes" id="UP000801492">
    <property type="component" value="Unassembled WGS sequence"/>
</dbReference>
<keyword evidence="8" id="KW-0492">Microsome</keyword>
<evidence type="ECO:0000256" key="3">
    <source>
        <dbReference type="ARBA" id="ARBA00004406"/>
    </source>
</evidence>
<keyword evidence="5 13" id="KW-0349">Heme</keyword>
<reference evidence="16" key="1">
    <citation type="submission" date="2019-08" db="EMBL/GenBank/DDBJ databases">
        <title>The genome of the North American firefly Photinus pyralis.</title>
        <authorList>
            <consortium name="Photinus pyralis genome working group"/>
            <person name="Fallon T.R."/>
            <person name="Sander Lower S.E."/>
            <person name="Weng J.-K."/>
        </authorList>
    </citation>
    <scope>NUCLEOTIDE SEQUENCE</scope>
    <source>
        <strain evidence="16">TRF0915ILg1</strain>
        <tissue evidence="16">Whole body</tissue>
    </source>
</reference>
<dbReference type="SUPFAM" id="SSF48264">
    <property type="entry name" value="Cytochrome P450"/>
    <property type="match status" value="1"/>
</dbReference>
<evidence type="ECO:0000256" key="5">
    <source>
        <dbReference type="ARBA" id="ARBA00022617"/>
    </source>
</evidence>
<dbReference type="Gene3D" id="1.10.630.10">
    <property type="entry name" value="Cytochrome P450"/>
    <property type="match status" value="1"/>
</dbReference>
<evidence type="ECO:0000256" key="12">
    <source>
        <dbReference type="ARBA" id="ARBA00023136"/>
    </source>
</evidence>
<evidence type="ECO:0000313" key="16">
    <source>
        <dbReference type="EMBL" id="KAF2896447.1"/>
    </source>
</evidence>
<evidence type="ECO:0000256" key="11">
    <source>
        <dbReference type="ARBA" id="ARBA00023033"/>
    </source>
</evidence>
<dbReference type="PRINTS" id="PR00463">
    <property type="entry name" value="EP450I"/>
</dbReference>
<dbReference type="CDD" id="cd11056">
    <property type="entry name" value="CYP6-like"/>
    <property type="match status" value="1"/>
</dbReference>
<dbReference type="InterPro" id="IPR017972">
    <property type="entry name" value="Cyt_P450_CS"/>
</dbReference>
<dbReference type="FunFam" id="1.10.630.10:FF:000042">
    <property type="entry name" value="Cytochrome P450"/>
    <property type="match status" value="1"/>
</dbReference>
<comment type="cofactor">
    <cofactor evidence="1 13">
        <name>heme</name>
        <dbReference type="ChEBI" id="CHEBI:30413"/>
    </cofactor>
</comment>
<keyword evidence="7" id="KW-0256">Endoplasmic reticulum</keyword>
<dbReference type="PANTHER" id="PTHR24292">
    <property type="entry name" value="CYTOCHROME P450"/>
    <property type="match status" value="1"/>
</dbReference>
<evidence type="ECO:0000256" key="2">
    <source>
        <dbReference type="ARBA" id="ARBA00004174"/>
    </source>
</evidence>
<dbReference type="PROSITE" id="PS00086">
    <property type="entry name" value="CYTOCHROME_P450"/>
    <property type="match status" value="1"/>
</dbReference>
<evidence type="ECO:0000256" key="9">
    <source>
        <dbReference type="ARBA" id="ARBA00023002"/>
    </source>
</evidence>
<evidence type="ECO:0000256" key="1">
    <source>
        <dbReference type="ARBA" id="ARBA00001971"/>
    </source>
</evidence>
<keyword evidence="15" id="KW-0812">Transmembrane</keyword>
<evidence type="ECO:0000256" key="7">
    <source>
        <dbReference type="ARBA" id="ARBA00022824"/>
    </source>
</evidence>
<dbReference type="InterPro" id="IPR001128">
    <property type="entry name" value="Cyt_P450"/>
</dbReference>
<evidence type="ECO:0000256" key="14">
    <source>
        <dbReference type="RuleBase" id="RU000461"/>
    </source>
</evidence>
<keyword evidence="6 13" id="KW-0479">Metal-binding</keyword>
<dbReference type="InterPro" id="IPR050476">
    <property type="entry name" value="Insect_CytP450_Detox"/>
</dbReference>
<dbReference type="EMBL" id="VTPC01005107">
    <property type="protein sequence ID" value="KAF2896447.1"/>
    <property type="molecule type" value="Genomic_DNA"/>
</dbReference>
<evidence type="ECO:0000256" key="6">
    <source>
        <dbReference type="ARBA" id="ARBA00022723"/>
    </source>
</evidence>
<dbReference type="GO" id="GO:0016705">
    <property type="term" value="F:oxidoreductase activity, acting on paired donors, with incorporation or reduction of molecular oxygen"/>
    <property type="evidence" value="ECO:0007669"/>
    <property type="project" value="InterPro"/>
</dbReference>
<evidence type="ECO:0000256" key="10">
    <source>
        <dbReference type="ARBA" id="ARBA00023004"/>
    </source>
</evidence>
<keyword evidence="15" id="KW-1133">Transmembrane helix</keyword>
<dbReference type="GO" id="GO:0005789">
    <property type="term" value="C:endoplasmic reticulum membrane"/>
    <property type="evidence" value="ECO:0007669"/>
    <property type="project" value="UniProtKB-SubCell"/>
</dbReference>
<name>A0A8K0D3N9_IGNLU</name>
<dbReference type="InterPro" id="IPR036396">
    <property type="entry name" value="Cyt_P450_sf"/>
</dbReference>
<evidence type="ECO:0000256" key="15">
    <source>
        <dbReference type="SAM" id="Phobius"/>
    </source>
</evidence>
<dbReference type="Pfam" id="PF00067">
    <property type="entry name" value="p450"/>
    <property type="match status" value="1"/>
</dbReference>
<protein>
    <recommendedName>
        <fullName evidence="18">Cytochrome P450</fullName>
    </recommendedName>
</protein>
<feature type="transmembrane region" description="Helical" evidence="15">
    <location>
        <begin position="12"/>
        <end position="34"/>
    </location>
</feature>
<comment type="similarity">
    <text evidence="4 14">Belongs to the cytochrome P450 family.</text>
</comment>
<dbReference type="OrthoDB" id="2789670at2759"/>
<dbReference type="PRINTS" id="PR00385">
    <property type="entry name" value="P450"/>
</dbReference>
<accession>A0A8K0D3N9</accession>
<keyword evidence="11 14" id="KW-0503">Monooxygenase</keyword>
<evidence type="ECO:0000256" key="8">
    <source>
        <dbReference type="ARBA" id="ARBA00022848"/>
    </source>
</evidence>
<evidence type="ECO:0008006" key="18">
    <source>
        <dbReference type="Google" id="ProtNLM"/>
    </source>
</evidence>
<organism evidence="16 17">
    <name type="scientific">Ignelater luminosus</name>
    <name type="common">Cucubano</name>
    <name type="synonym">Pyrophorus luminosus</name>
    <dbReference type="NCBI Taxonomy" id="2038154"/>
    <lineage>
        <taxon>Eukaryota</taxon>
        <taxon>Metazoa</taxon>
        <taxon>Ecdysozoa</taxon>
        <taxon>Arthropoda</taxon>
        <taxon>Hexapoda</taxon>
        <taxon>Insecta</taxon>
        <taxon>Pterygota</taxon>
        <taxon>Neoptera</taxon>
        <taxon>Endopterygota</taxon>
        <taxon>Coleoptera</taxon>
        <taxon>Polyphaga</taxon>
        <taxon>Elateriformia</taxon>
        <taxon>Elateroidea</taxon>
        <taxon>Elateridae</taxon>
        <taxon>Agrypninae</taxon>
        <taxon>Pyrophorini</taxon>
        <taxon>Ignelater</taxon>
    </lineage>
</organism>
<dbReference type="PANTHER" id="PTHR24292:SF100">
    <property type="entry name" value="CYTOCHROME P450 6A16, ISOFORM B-RELATED"/>
    <property type="match status" value="1"/>
</dbReference>
<comment type="caution">
    <text evidence="16">The sequence shown here is derived from an EMBL/GenBank/DDBJ whole genome shotgun (WGS) entry which is preliminary data.</text>
</comment>
<dbReference type="GO" id="GO:0005506">
    <property type="term" value="F:iron ion binding"/>
    <property type="evidence" value="ECO:0007669"/>
    <property type="project" value="InterPro"/>
</dbReference>
<feature type="binding site" description="axial binding residue" evidence="13">
    <location>
        <position position="465"/>
    </location>
    <ligand>
        <name>heme</name>
        <dbReference type="ChEBI" id="CHEBI:30413"/>
    </ligand>
    <ligandPart>
        <name>Fe</name>
        <dbReference type="ChEBI" id="CHEBI:18248"/>
    </ligandPart>
</feature>